<dbReference type="PANTHER" id="PTHR24276:SF98">
    <property type="entry name" value="FI18310P1-RELATED"/>
    <property type="match status" value="1"/>
</dbReference>
<dbReference type="FunFam" id="2.40.10.10:FF:000047">
    <property type="entry name" value="Trypsin eta"/>
    <property type="match status" value="1"/>
</dbReference>
<evidence type="ECO:0000256" key="4">
    <source>
        <dbReference type="ARBA" id="ARBA00022670"/>
    </source>
</evidence>
<dbReference type="GO" id="GO:0005576">
    <property type="term" value="C:extracellular region"/>
    <property type="evidence" value="ECO:0007669"/>
    <property type="project" value="UniProtKB-SubCell"/>
</dbReference>
<dbReference type="Proteomes" id="UP000829291">
    <property type="component" value="Chromosome 6"/>
</dbReference>
<accession>A0A6J0BLH6</accession>
<evidence type="ECO:0000256" key="1">
    <source>
        <dbReference type="ARBA" id="ARBA00004239"/>
    </source>
</evidence>
<keyword evidence="3" id="KW-0964">Secreted</keyword>
<evidence type="ECO:0000256" key="8">
    <source>
        <dbReference type="ARBA" id="ARBA00044036"/>
    </source>
</evidence>
<dbReference type="InterPro" id="IPR001314">
    <property type="entry name" value="Peptidase_S1A"/>
</dbReference>
<dbReference type="OrthoDB" id="60866at2759"/>
<keyword evidence="7" id="KW-1015">Disulfide bond</keyword>
<dbReference type="KEGG" id="nlo:107221090"/>
<sequence length="503" mass="54448">MFRFVVLVLALAASAHGAGLTDRIIAGLPADEGEYPYTVSLRSYNRHFCGGSIVSNRWIMTAAHCLSGIQPSQITVVAGTNRLDSGGEFYQAIRTVINPNWNSVLTRNDIALIEVSRDIVFGDKVQPIALPTEDFNEVGYWAELTGWGSVRLIPPVAKNELQYVFLPIMDQAECLSRSIKITNSNICTSTRTGQGACYGDSGNPLVAEGVQIGIVSWGSPLCAIGQPDVHTRVWSFVDWINETIPKFASVFTTLDTMYRSLVLLLAVAASAYGGSVGERIVGGTDAPDGAYPYQVSLQTLLSGHFCGGSIINARWILTAAHCVMSYQLWPGMVRVRVGTNDRRSGGSIYIARRVLINPDYSASDFRSDVALIRLTSSITFTEKVQPIALPTEDFTKVNYPAVLTGWGSIAFPSGSSPRRLQHITLNIIDQEACLARDWRTSESNICTLTVAGEGACHGDSGGPLVADGVQVGIVSWGTPCAVGEPDVFARVWSFIDWINENVN</sequence>
<reference evidence="13" key="1">
    <citation type="submission" date="2025-08" db="UniProtKB">
        <authorList>
            <consortium name="RefSeq"/>
        </authorList>
    </citation>
    <scope>IDENTIFICATION</scope>
    <source>
        <tissue evidence="13">Thorax and Abdomen</tissue>
    </source>
</reference>
<dbReference type="FunCoup" id="A0A6J0BLH6">
    <property type="interactions" value="43"/>
</dbReference>
<evidence type="ECO:0000256" key="7">
    <source>
        <dbReference type="ARBA" id="ARBA00023157"/>
    </source>
</evidence>
<evidence type="ECO:0000256" key="10">
    <source>
        <dbReference type="SAM" id="SignalP"/>
    </source>
</evidence>
<dbReference type="Gene3D" id="2.40.10.10">
    <property type="entry name" value="Trypsin-like serine proteases"/>
    <property type="match status" value="4"/>
</dbReference>
<gene>
    <name evidence="13" type="primary">LOC107221090</name>
</gene>
<evidence type="ECO:0000256" key="5">
    <source>
        <dbReference type="ARBA" id="ARBA00022801"/>
    </source>
</evidence>
<keyword evidence="5 9" id="KW-0378">Hydrolase</keyword>
<keyword evidence="12" id="KW-1185">Reference proteome</keyword>
<proteinExistence type="inferred from homology"/>
<keyword evidence="6 9" id="KW-0720">Serine protease</keyword>
<dbReference type="FunFam" id="2.40.10.10:FF:000034">
    <property type="entry name" value="Eupolytin"/>
    <property type="match status" value="1"/>
</dbReference>
<dbReference type="PROSITE" id="PS00134">
    <property type="entry name" value="TRYPSIN_HIS"/>
    <property type="match status" value="2"/>
</dbReference>
<dbReference type="SUPFAM" id="SSF50494">
    <property type="entry name" value="Trypsin-like serine proteases"/>
    <property type="match status" value="2"/>
</dbReference>
<evidence type="ECO:0000256" key="3">
    <source>
        <dbReference type="ARBA" id="ARBA00022525"/>
    </source>
</evidence>
<feature type="chain" id="PRO_5026835496" description="chymotrypsin" evidence="10">
    <location>
        <begin position="18"/>
        <end position="503"/>
    </location>
</feature>
<evidence type="ECO:0000313" key="12">
    <source>
        <dbReference type="Proteomes" id="UP000829291"/>
    </source>
</evidence>
<dbReference type="InterPro" id="IPR033116">
    <property type="entry name" value="TRYPSIN_SER"/>
</dbReference>
<dbReference type="GeneID" id="107221090"/>
<dbReference type="InterPro" id="IPR018114">
    <property type="entry name" value="TRYPSIN_HIS"/>
</dbReference>
<name>A0A6J0BLH6_NEOLC</name>
<protein>
    <recommendedName>
        <fullName evidence="8">chymotrypsin</fullName>
        <ecNumber evidence="8">3.4.21.1</ecNumber>
    </recommendedName>
</protein>
<comment type="subcellular location">
    <subcellularLocation>
        <location evidence="1">Secreted</location>
        <location evidence="1">Extracellular space</location>
    </subcellularLocation>
</comment>
<dbReference type="EC" id="3.4.21.1" evidence="8"/>
<comment type="similarity">
    <text evidence="2">Belongs to the peptidase S1 family.</text>
</comment>
<dbReference type="PRINTS" id="PR00722">
    <property type="entry name" value="CHYMOTRYPSIN"/>
</dbReference>
<dbReference type="AlphaFoldDB" id="A0A6J0BLH6"/>
<evidence type="ECO:0000256" key="2">
    <source>
        <dbReference type="ARBA" id="ARBA00007664"/>
    </source>
</evidence>
<dbReference type="GO" id="GO:0016485">
    <property type="term" value="P:protein processing"/>
    <property type="evidence" value="ECO:0007669"/>
    <property type="project" value="UniProtKB-ARBA"/>
</dbReference>
<organism evidence="13">
    <name type="scientific">Neodiprion lecontei</name>
    <name type="common">Redheaded pine sawfly</name>
    <dbReference type="NCBI Taxonomy" id="441921"/>
    <lineage>
        <taxon>Eukaryota</taxon>
        <taxon>Metazoa</taxon>
        <taxon>Ecdysozoa</taxon>
        <taxon>Arthropoda</taxon>
        <taxon>Hexapoda</taxon>
        <taxon>Insecta</taxon>
        <taxon>Pterygota</taxon>
        <taxon>Neoptera</taxon>
        <taxon>Endopterygota</taxon>
        <taxon>Hymenoptera</taxon>
        <taxon>Tenthredinoidea</taxon>
        <taxon>Diprionidae</taxon>
        <taxon>Diprioninae</taxon>
        <taxon>Neodiprion</taxon>
    </lineage>
</organism>
<dbReference type="Pfam" id="PF00089">
    <property type="entry name" value="Trypsin"/>
    <property type="match status" value="2"/>
</dbReference>
<dbReference type="RefSeq" id="XP_015515455.1">
    <property type="nucleotide sequence ID" value="XM_015659969.2"/>
</dbReference>
<dbReference type="InterPro" id="IPR043504">
    <property type="entry name" value="Peptidase_S1_PA_chymotrypsin"/>
</dbReference>
<evidence type="ECO:0000256" key="9">
    <source>
        <dbReference type="RuleBase" id="RU363034"/>
    </source>
</evidence>
<feature type="signal peptide" evidence="10">
    <location>
        <begin position="1"/>
        <end position="17"/>
    </location>
</feature>
<dbReference type="SMART" id="SM00020">
    <property type="entry name" value="Tryp_SPc"/>
    <property type="match status" value="2"/>
</dbReference>
<keyword evidence="10" id="KW-0732">Signal</keyword>
<dbReference type="InterPro" id="IPR009003">
    <property type="entry name" value="Peptidase_S1_PA"/>
</dbReference>
<dbReference type="InterPro" id="IPR050430">
    <property type="entry name" value="Peptidase_S1"/>
</dbReference>
<feature type="domain" description="Peptidase S1" evidence="11">
    <location>
        <begin position="24"/>
        <end position="245"/>
    </location>
</feature>
<dbReference type="PANTHER" id="PTHR24276">
    <property type="entry name" value="POLYSERASE-RELATED"/>
    <property type="match status" value="1"/>
</dbReference>
<keyword evidence="13" id="KW-0812">Transmembrane</keyword>
<dbReference type="PROSITE" id="PS50240">
    <property type="entry name" value="TRYPSIN_DOM"/>
    <property type="match status" value="2"/>
</dbReference>
<evidence type="ECO:0000259" key="11">
    <source>
        <dbReference type="PROSITE" id="PS50240"/>
    </source>
</evidence>
<feature type="domain" description="Peptidase S1" evidence="11">
    <location>
        <begin position="280"/>
        <end position="503"/>
    </location>
</feature>
<dbReference type="CDD" id="cd00190">
    <property type="entry name" value="Tryp_SPc"/>
    <property type="match status" value="2"/>
</dbReference>
<keyword evidence="4 9" id="KW-0645">Protease</keyword>
<evidence type="ECO:0000256" key="6">
    <source>
        <dbReference type="ARBA" id="ARBA00022825"/>
    </source>
</evidence>
<dbReference type="InterPro" id="IPR001254">
    <property type="entry name" value="Trypsin_dom"/>
</dbReference>
<keyword evidence="13" id="KW-0472">Membrane</keyword>
<evidence type="ECO:0000313" key="13">
    <source>
        <dbReference type="RefSeq" id="XP_015515455.1"/>
    </source>
</evidence>
<dbReference type="PROSITE" id="PS00135">
    <property type="entry name" value="TRYPSIN_SER"/>
    <property type="match status" value="1"/>
</dbReference>
<dbReference type="GO" id="GO:0004252">
    <property type="term" value="F:serine-type endopeptidase activity"/>
    <property type="evidence" value="ECO:0007669"/>
    <property type="project" value="UniProtKB-EC"/>
</dbReference>
<dbReference type="InParanoid" id="A0A6J0BLH6"/>